<dbReference type="AlphaFoldDB" id="A0A4S8KRG8"/>
<sequence length="248" mass="27778">MSSSTNPLWEYFHRGEKQNSAQYETWCKGCVKYYLDKEQRELEERIRNEDEAKKYQEQQKAFKEACIAAGSVRGEETAFITHLLGSHRNKTQQECLHASDEAKVEAKRQREQGTSSTVHAQGKTTALKCQISALVDTPGSLSEPSSSPASKKLRQTHLKTYNALQMPFSDSEVEALQAQALRAQVSSKSPETLFEDQEMLKFIGMLRKEAIHIMPTAKVLGGRLLTAAAATVEKKLEEILRGQVLGMS</sequence>
<evidence type="ECO:0000313" key="2">
    <source>
        <dbReference type="Proteomes" id="UP000297245"/>
    </source>
</evidence>
<gene>
    <name evidence="1" type="ORF">K435DRAFT_876706</name>
</gene>
<reference evidence="1 2" key="1">
    <citation type="journal article" date="2019" name="Nat. Ecol. Evol.">
        <title>Megaphylogeny resolves global patterns of mushroom evolution.</title>
        <authorList>
            <person name="Varga T."/>
            <person name="Krizsan K."/>
            <person name="Foldi C."/>
            <person name="Dima B."/>
            <person name="Sanchez-Garcia M."/>
            <person name="Sanchez-Ramirez S."/>
            <person name="Szollosi G.J."/>
            <person name="Szarkandi J.G."/>
            <person name="Papp V."/>
            <person name="Albert L."/>
            <person name="Andreopoulos W."/>
            <person name="Angelini C."/>
            <person name="Antonin V."/>
            <person name="Barry K.W."/>
            <person name="Bougher N.L."/>
            <person name="Buchanan P."/>
            <person name="Buyck B."/>
            <person name="Bense V."/>
            <person name="Catcheside P."/>
            <person name="Chovatia M."/>
            <person name="Cooper J."/>
            <person name="Damon W."/>
            <person name="Desjardin D."/>
            <person name="Finy P."/>
            <person name="Geml J."/>
            <person name="Haridas S."/>
            <person name="Hughes K."/>
            <person name="Justo A."/>
            <person name="Karasinski D."/>
            <person name="Kautmanova I."/>
            <person name="Kiss B."/>
            <person name="Kocsube S."/>
            <person name="Kotiranta H."/>
            <person name="LaButti K.M."/>
            <person name="Lechner B.E."/>
            <person name="Liimatainen K."/>
            <person name="Lipzen A."/>
            <person name="Lukacs Z."/>
            <person name="Mihaltcheva S."/>
            <person name="Morgado L.N."/>
            <person name="Niskanen T."/>
            <person name="Noordeloos M.E."/>
            <person name="Ohm R.A."/>
            <person name="Ortiz-Santana B."/>
            <person name="Ovrebo C."/>
            <person name="Racz N."/>
            <person name="Riley R."/>
            <person name="Savchenko A."/>
            <person name="Shiryaev A."/>
            <person name="Soop K."/>
            <person name="Spirin V."/>
            <person name="Szebenyi C."/>
            <person name="Tomsovsky M."/>
            <person name="Tulloss R.E."/>
            <person name="Uehling J."/>
            <person name="Grigoriev I.V."/>
            <person name="Vagvolgyi C."/>
            <person name="Papp T."/>
            <person name="Martin F.M."/>
            <person name="Miettinen O."/>
            <person name="Hibbett D.S."/>
            <person name="Nagy L.G."/>
        </authorList>
    </citation>
    <scope>NUCLEOTIDE SEQUENCE [LARGE SCALE GENOMIC DNA]</scope>
    <source>
        <strain evidence="1 2">CBS 962.96</strain>
    </source>
</reference>
<organism evidence="1 2">
    <name type="scientific">Dendrothele bispora (strain CBS 962.96)</name>
    <dbReference type="NCBI Taxonomy" id="1314807"/>
    <lineage>
        <taxon>Eukaryota</taxon>
        <taxon>Fungi</taxon>
        <taxon>Dikarya</taxon>
        <taxon>Basidiomycota</taxon>
        <taxon>Agaricomycotina</taxon>
        <taxon>Agaricomycetes</taxon>
        <taxon>Agaricomycetidae</taxon>
        <taxon>Agaricales</taxon>
        <taxon>Agaricales incertae sedis</taxon>
        <taxon>Dendrothele</taxon>
    </lineage>
</organism>
<proteinExistence type="predicted"/>
<protein>
    <submittedName>
        <fullName evidence="1">Uncharacterized protein</fullName>
    </submittedName>
</protein>
<accession>A0A4S8KRG8</accession>
<dbReference type="OrthoDB" id="3063894at2759"/>
<dbReference type="EMBL" id="ML180207">
    <property type="protein sequence ID" value="THU78364.1"/>
    <property type="molecule type" value="Genomic_DNA"/>
</dbReference>
<name>A0A4S8KRG8_DENBC</name>
<keyword evidence="2" id="KW-1185">Reference proteome</keyword>
<dbReference type="Proteomes" id="UP000297245">
    <property type="component" value="Unassembled WGS sequence"/>
</dbReference>
<evidence type="ECO:0000313" key="1">
    <source>
        <dbReference type="EMBL" id="THU78364.1"/>
    </source>
</evidence>